<evidence type="ECO:0000313" key="4">
    <source>
        <dbReference type="EMBL" id="KXB09641.1"/>
    </source>
</evidence>
<feature type="transmembrane region" description="Helical" evidence="2">
    <location>
        <begin position="117"/>
        <end position="137"/>
    </location>
</feature>
<evidence type="ECO:0000256" key="1">
    <source>
        <dbReference type="SAM" id="MobiDB-lite"/>
    </source>
</evidence>
<feature type="compositionally biased region" description="Low complexity" evidence="1">
    <location>
        <begin position="94"/>
        <end position="104"/>
    </location>
</feature>
<evidence type="ECO:0000313" key="5">
    <source>
        <dbReference type="Proteomes" id="UP000070399"/>
    </source>
</evidence>
<feature type="region of interest" description="Disordered" evidence="1">
    <location>
        <begin position="90"/>
        <end position="109"/>
    </location>
</feature>
<keyword evidence="5" id="KW-1185">Reference proteome</keyword>
<comment type="caution">
    <text evidence="4">The sequence shown here is derived from an EMBL/GenBank/DDBJ whole genome shotgun (WGS) entry which is preliminary data.</text>
</comment>
<feature type="domain" description="Rho termination factor-like N-terminal" evidence="3">
    <location>
        <begin position="19"/>
        <end position="61"/>
    </location>
</feature>
<protein>
    <recommendedName>
        <fullName evidence="3">Rho termination factor-like N-terminal domain-containing protein</fullName>
    </recommendedName>
</protein>
<accession>A0A133VT92</accession>
<sequence length="138" mass="15829">MEFNLTWNECDRMPTKRELLEEKTVKELKQMAKDEDLSGYSTKRKSGLIDMIEKNYTKSEIESWPWVERKARPKEVELGELELEGKLAEWPPSAEAAGETGEATGKARDEEEALKRIIIGTIIGLILVMIIIVVFYIL</sequence>
<gene>
    <name evidence="4" type="ORF">AKJ35_00010</name>
</gene>
<keyword evidence="2" id="KW-1133">Transmembrane helix</keyword>
<reference evidence="4 5" key="1">
    <citation type="journal article" date="2016" name="Sci. Rep.">
        <title>Metabolic traits of an uncultured archaeal lineage -MSBL1- from brine pools of the Red Sea.</title>
        <authorList>
            <person name="Mwirichia R."/>
            <person name="Alam I."/>
            <person name="Rashid M."/>
            <person name="Vinu M."/>
            <person name="Ba-Alawi W."/>
            <person name="Anthony Kamau A."/>
            <person name="Kamanda Ngugi D."/>
            <person name="Goker M."/>
            <person name="Klenk H.P."/>
            <person name="Bajic V."/>
            <person name="Stingl U."/>
        </authorList>
    </citation>
    <scope>NUCLEOTIDE SEQUENCE [LARGE SCALE GENOMIC DNA]</scope>
    <source>
        <strain evidence="4">SCGC-AAA833F18</strain>
    </source>
</reference>
<evidence type="ECO:0000259" key="3">
    <source>
        <dbReference type="SMART" id="SM00959"/>
    </source>
</evidence>
<name>A0A133VT92_9EURY</name>
<evidence type="ECO:0000256" key="2">
    <source>
        <dbReference type="SAM" id="Phobius"/>
    </source>
</evidence>
<dbReference type="Pfam" id="PF07498">
    <property type="entry name" value="Rho_N"/>
    <property type="match status" value="1"/>
</dbReference>
<dbReference type="InterPro" id="IPR036269">
    <property type="entry name" value="Rho_N_sf"/>
</dbReference>
<dbReference type="EMBL" id="LHYO01000001">
    <property type="protein sequence ID" value="KXB09641.1"/>
    <property type="molecule type" value="Genomic_DNA"/>
</dbReference>
<dbReference type="SUPFAM" id="SSF68912">
    <property type="entry name" value="Rho N-terminal domain-like"/>
    <property type="match status" value="1"/>
</dbReference>
<dbReference type="SMART" id="SM00959">
    <property type="entry name" value="Rho_N"/>
    <property type="match status" value="1"/>
</dbReference>
<keyword evidence="2" id="KW-0472">Membrane</keyword>
<dbReference type="GO" id="GO:0006353">
    <property type="term" value="P:DNA-templated transcription termination"/>
    <property type="evidence" value="ECO:0007669"/>
    <property type="project" value="InterPro"/>
</dbReference>
<organism evidence="4 5">
    <name type="scientific">candidate division MSBL1 archaeon SCGC-AAA833F18</name>
    <dbReference type="NCBI Taxonomy" id="1698257"/>
    <lineage>
        <taxon>Archaea</taxon>
        <taxon>Methanobacteriati</taxon>
        <taxon>Methanobacteriota</taxon>
        <taxon>candidate division MSBL1</taxon>
    </lineage>
</organism>
<proteinExistence type="predicted"/>
<dbReference type="AlphaFoldDB" id="A0A133VT92"/>
<dbReference type="InterPro" id="IPR011112">
    <property type="entry name" value="Rho-like_N"/>
</dbReference>
<dbReference type="Proteomes" id="UP000070399">
    <property type="component" value="Unassembled WGS sequence"/>
</dbReference>
<keyword evidence="2" id="KW-0812">Transmembrane</keyword>